<dbReference type="PROSITE" id="PS50082">
    <property type="entry name" value="WD_REPEATS_2"/>
    <property type="match status" value="5"/>
</dbReference>
<dbReference type="PRINTS" id="PR00320">
    <property type="entry name" value="GPROTEINBRPT"/>
</dbReference>
<dbReference type="SMART" id="SM00320">
    <property type="entry name" value="WD40"/>
    <property type="match status" value="5"/>
</dbReference>
<dbReference type="OrthoDB" id="674604at2759"/>
<dbReference type="InterPro" id="IPR020472">
    <property type="entry name" value="WD40_PAC1"/>
</dbReference>
<dbReference type="CDD" id="cd00200">
    <property type="entry name" value="WD40"/>
    <property type="match status" value="1"/>
</dbReference>
<dbReference type="PANTHER" id="PTHR22847:SF637">
    <property type="entry name" value="WD REPEAT DOMAIN 5B"/>
    <property type="match status" value="1"/>
</dbReference>
<dbReference type="InterPro" id="IPR001680">
    <property type="entry name" value="WD40_rpt"/>
</dbReference>
<dbReference type="SUPFAM" id="SSF50978">
    <property type="entry name" value="WD40 repeat-like"/>
    <property type="match status" value="1"/>
</dbReference>
<dbReference type="Gene3D" id="2.130.10.10">
    <property type="entry name" value="YVTN repeat-like/Quinoprotein amine dehydrogenase"/>
    <property type="match status" value="3"/>
</dbReference>
<name>X6M4G7_RETFI</name>
<protein>
    <submittedName>
        <fullName evidence="4">WD-40 repeat protein</fullName>
    </submittedName>
</protein>
<dbReference type="EMBL" id="ASPP01025570">
    <property type="protein sequence ID" value="ETO07915.1"/>
    <property type="molecule type" value="Genomic_DNA"/>
</dbReference>
<sequence length="417" mass="47828">MILRVIEFNRRYVNFQLTNFSLECQCKGKRLISQERIQKRNVDTTIIEEKDKIQAIVQHWVRILDIRFGWIQDFDRLVVKYATTFFIFELFCSPSKLFKTFTGHTDIIWSIDYSTLNNGQFIYSGSGDKTVRVWNVETSQQIQPFNGHSNHVYYKTIRFWDIKHNQELQVLNEHTGGVNCIEFSPFNSGRYLCSGSRDNTICLWDIGTYKLLHVFNGHEDTVWCVDISPLQSNNKSDNNIGVIGGNGYTICSGSYDNTIRIWDIETTKQLTVFKGHRYAVRSIKYGANEIGNIGCANTILSGSNDCSVRLWDIRSGQQIQMFNGHKNWVSAVEYSPFVVNNNEIGGNSNVICSGSFDNTIRFWDIRSNKKELYVITRGDDDGIVCLKFLQLHENNNDSGCDINLCYGSGNGPIHIWG</sequence>
<keyword evidence="2" id="KW-0677">Repeat</keyword>
<evidence type="ECO:0000256" key="2">
    <source>
        <dbReference type="ARBA" id="ARBA00022737"/>
    </source>
</evidence>
<accession>X6M4G7</accession>
<dbReference type="InterPro" id="IPR015943">
    <property type="entry name" value="WD40/YVTN_repeat-like_dom_sf"/>
</dbReference>
<proteinExistence type="predicted"/>
<reference evidence="4 5" key="1">
    <citation type="journal article" date="2013" name="Curr. Biol.">
        <title>The Genome of the Foraminiferan Reticulomyxa filosa.</title>
        <authorList>
            <person name="Glockner G."/>
            <person name="Hulsmann N."/>
            <person name="Schleicher M."/>
            <person name="Noegel A.A."/>
            <person name="Eichinger L."/>
            <person name="Gallinger C."/>
            <person name="Pawlowski J."/>
            <person name="Sierra R."/>
            <person name="Euteneuer U."/>
            <person name="Pillet L."/>
            <person name="Moustafa A."/>
            <person name="Platzer M."/>
            <person name="Groth M."/>
            <person name="Szafranski K."/>
            <person name="Schliwa M."/>
        </authorList>
    </citation>
    <scope>NUCLEOTIDE SEQUENCE [LARGE SCALE GENOMIC DNA]</scope>
</reference>
<feature type="repeat" description="WD" evidence="3">
    <location>
        <begin position="171"/>
        <end position="214"/>
    </location>
</feature>
<dbReference type="InterPro" id="IPR036322">
    <property type="entry name" value="WD40_repeat_dom_sf"/>
</dbReference>
<feature type="repeat" description="WD" evidence="3">
    <location>
        <begin position="246"/>
        <end position="272"/>
    </location>
</feature>
<feature type="repeat" description="WD" evidence="3">
    <location>
        <begin position="273"/>
        <end position="321"/>
    </location>
</feature>
<dbReference type="InterPro" id="IPR019775">
    <property type="entry name" value="WD40_repeat_CS"/>
</dbReference>
<evidence type="ECO:0000256" key="3">
    <source>
        <dbReference type="PROSITE-ProRule" id="PRU00221"/>
    </source>
</evidence>
<dbReference type="PROSITE" id="PS50294">
    <property type="entry name" value="WD_REPEATS_REGION"/>
    <property type="match status" value="4"/>
</dbReference>
<evidence type="ECO:0000256" key="1">
    <source>
        <dbReference type="ARBA" id="ARBA00022574"/>
    </source>
</evidence>
<evidence type="ECO:0000313" key="4">
    <source>
        <dbReference type="EMBL" id="ETO07915.1"/>
    </source>
</evidence>
<comment type="caution">
    <text evidence="4">The sequence shown here is derived from an EMBL/GenBank/DDBJ whole genome shotgun (WGS) entry which is preliminary data.</text>
</comment>
<feature type="repeat" description="WD" evidence="3">
    <location>
        <begin position="322"/>
        <end position="373"/>
    </location>
</feature>
<evidence type="ECO:0000313" key="5">
    <source>
        <dbReference type="Proteomes" id="UP000023152"/>
    </source>
</evidence>
<dbReference type="PANTHER" id="PTHR22847">
    <property type="entry name" value="WD40 REPEAT PROTEIN"/>
    <property type="match status" value="1"/>
</dbReference>
<keyword evidence="5" id="KW-1185">Reference proteome</keyword>
<organism evidence="4 5">
    <name type="scientific">Reticulomyxa filosa</name>
    <dbReference type="NCBI Taxonomy" id="46433"/>
    <lineage>
        <taxon>Eukaryota</taxon>
        <taxon>Sar</taxon>
        <taxon>Rhizaria</taxon>
        <taxon>Retaria</taxon>
        <taxon>Foraminifera</taxon>
        <taxon>Monothalamids</taxon>
        <taxon>Reticulomyxidae</taxon>
        <taxon>Reticulomyxa</taxon>
    </lineage>
</organism>
<feature type="repeat" description="WD" evidence="3">
    <location>
        <begin position="101"/>
        <end position="144"/>
    </location>
</feature>
<dbReference type="Pfam" id="PF00400">
    <property type="entry name" value="WD40"/>
    <property type="match status" value="5"/>
</dbReference>
<dbReference type="AlphaFoldDB" id="X6M4G7"/>
<gene>
    <name evidence="4" type="ORF">RFI_29474</name>
</gene>
<keyword evidence="1 3" id="KW-0853">WD repeat</keyword>
<dbReference type="Proteomes" id="UP000023152">
    <property type="component" value="Unassembled WGS sequence"/>
</dbReference>
<dbReference type="PROSITE" id="PS00678">
    <property type="entry name" value="WD_REPEATS_1"/>
    <property type="match status" value="5"/>
</dbReference>
<dbReference type="GO" id="GO:1990234">
    <property type="term" value="C:transferase complex"/>
    <property type="evidence" value="ECO:0007669"/>
    <property type="project" value="UniProtKB-ARBA"/>
</dbReference>